<feature type="signal peptide" evidence="1">
    <location>
        <begin position="1"/>
        <end position="20"/>
    </location>
</feature>
<dbReference type="KEGG" id="msaa:QYS49_38455"/>
<sequence length="720" mass="83961">MKKLLIILSLSFVLPFATYAQLELDYEDDINPYFLGDSVDLVFPLLYDFFKYNNDHPATNIQLALIFEDRYKNAHPISDYEAAIANAERAELLFGRSRDLIDDRETRRNAWYYPNFTNEFKRNGKPVVEFDSVKVVFYDGLKEADSFLTHMPPIHTNFMKMVEQYDLATKNFVRINGDYNSLKDVYLLYDDKLESRFNLVKNSYDSTLYYFKKYQEAAKEYPPFDLEQEISINKIKTYRLDGLVIQTDFLVDNIGLWDYGAWVDQVKKVIDTEINLLRKDIVTIEKKLDDSFAKMENWEPNDSINLDPIEKKSIYKIRKYDLNSPVANVFQYKDDKLDLISEQKSLSVYDTAEDISFQVKLYTINRVFQQTVSLENDLKKYNSEIPNSNLNKNKDFYQKYYGGIDGIKSYFKTEEEDLLKIRSESAEKLRLQILDHLEEPFLQEVPTYRGVEFEWQMPEYEYDPLTKNVAFINHSKKNVNDLEYFGGFYFDKDSVSQAFYGAKVGNSVKWYNAVPSVYSNSKVWQKVPDINVVGGGDLNFLVYESHVDSLDFVNRILVSDENGEIKNEIEINTQEKPIELTSLRNSNFQLAFYQGDGLGDAVWPTNLTAIRFHPDSSDYFIKEVSINGKYNGVFQTEAGLIVTSSSEDKKNIYVTIMDNEFNALKKKTFSFEEEIDIKHYYQVSDESLHLFNAKGEKGHLVFTDQLELRYSDIPLIEGGI</sequence>
<dbReference type="AlphaFoldDB" id="A0AA51NAN7"/>
<reference evidence="2 3" key="1">
    <citation type="submission" date="2023-08" db="EMBL/GenBank/DDBJ databases">
        <title>Comparative genomics and taxonomic characterization of three novel marine species of genus Marivirga.</title>
        <authorList>
            <person name="Muhammad N."/>
            <person name="Kim S.-G."/>
        </authorList>
    </citation>
    <scope>NUCLEOTIDE SEQUENCE [LARGE SCALE GENOMIC DNA]</scope>
    <source>
        <strain evidence="2 3">BDSF4-3</strain>
    </source>
</reference>
<organism evidence="2 3">
    <name type="scientific">Marivirga salinarum</name>
    <dbReference type="NCBI Taxonomy" id="3059078"/>
    <lineage>
        <taxon>Bacteria</taxon>
        <taxon>Pseudomonadati</taxon>
        <taxon>Bacteroidota</taxon>
        <taxon>Cytophagia</taxon>
        <taxon>Cytophagales</taxon>
        <taxon>Marivirgaceae</taxon>
        <taxon>Marivirga</taxon>
    </lineage>
</organism>
<keyword evidence="1" id="KW-0732">Signal</keyword>
<keyword evidence="3" id="KW-1185">Reference proteome</keyword>
<evidence type="ECO:0000256" key="1">
    <source>
        <dbReference type="SAM" id="SignalP"/>
    </source>
</evidence>
<evidence type="ECO:0000313" key="3">
    <source>
        <dbReference type="Proteomes" id="UP001230496"/>
    </source>
</evidence>
<protein>
    <submittedName>
        <fullName evidence="2">Uncharacterized protein</fullName>
    </submittedName>
</protein>
<accession>A0AA51NAN7</accession>
<gene>
    <name evidence="2" type="ORF">QYS49_38455</name>
</gene>
<dbReference type="RefSeq" id="WP_308348712.1">
    <property type="nucleotide sequence ID" value="NZ_CP129971.1"/>
</dbReference>
<dbReference type="EMBL" id="CP129971">
    <property type="protein sequence ID" value="WMN11465.1"/>
    <property type="molecule type" value="Genomic_DNA"/>
</dbReference>
<proteinExistence type="predicted"/>
<dbReference type="Proteomes" id="UP001230496">
    <property type="component" value="Chromosome"/>
</dbReference>
<feature type="chain" id="PRO_5041420852" evidence="1">
    <location>
        <begin position="21"/>
        <end position="720"/>
    </location>
</feature>
<name>A0AA51NAN7_9BACT</name>
<evidence type="ECO:0000313" key="2">
    <source>
        <dbReference type="EMBL" id="WMN11465.1"/>
    </source>
</evidence>